<accession>A0A420HFF7</accession>
<sequence>MPIDQSEPIVQAEIIGVKLLQQQQRIKQAMSLQEILETEQELLQDKPEDPEAIEKIRLVSDQEVLQALELLILAEMQKEEVNTTWIEQCNDEEELTKARMNAKMRQSTLNMYF</sequence>
<comment type="caution">
    <text evidence="1">The sequence shown here is derived from an EMBL/GenBank/DDBJ whole genome shotgun (WGS) entry which is preliminary data.</text>
</comment>
<name>A0A420HFF7_9PEZI</name>
<dbReference type="EMBL" id="MCBR01019926">
    <property type="protein sequence ID" value="RKF56117.1"/>
    <property type="molecule type" value="Genomic_DNA"/>
</dbReference>
<organism evidence="1 2">
    <name type="scientific">Golovinomyces cichoracearum</name>
    <dbReference type="NCBI Taxonomy" id="62708"/>
    <lineage>
        <taxon>Eukaryota</taxon>
        <taxon>Fungi</taxon>
        <taxon>Dikarya</taxon>
        <taxon>Ascomycota</taxon>
        <taxon>Pezizomycotina</taxon>
        <taxon>Leotiomycetes</taxon>
        <taxon>Erysiphales</taxon>
        <taxon>Erysiphaceae</taxon>
        <taxon>Golovinomyces</taxon>
    </lineage>
</organism>
<dbReference type="AlphaFoldDB" id="A0A420HFF7"/>
<protein>
    <submittedName>
        <fullName evidence="1">Uncharacterized protein</fullName>
    </submittedName>
</protein>
<evidence type="ECO:0000313" key="2">
    <source>
        <dbReference type="Proteomes" id="UP000285405"/>
    </source>
</evidence>
<gene>
    <name evidence="1" type="ORF">GcC1_199050</name>
</gene>
<dbReference type="Proteomes" id="UP000285405">
    <property type="component" value="Unassembled WGS sequence"/>
</dbReference>
<reference evidence="1 2" key="1">
    <citation type="journal article" date="2018" name="BMC Genomics">
        <title>Comparative genome analyses reveal sequence features reflecting distinct modes of host-adaptation between dicot and monocot powdery mildew.</title>
        <authorList>
            <person name="Wu Y."/>
            <person name="Ma X."/>
            <person name="Pan Z."/>
            <person name="Kale S.D."/>
            <person name="Song Y."/>
            <person name="King H."/>
            <person name="Zhang Q."/>
            <person name="Presley C."/>
            <person name="Deng X."/>
            <person name="Wei C.I."/>
            <person name="Xiao S."/>
        </authorList>
    </citation>
    <scope>NUCLEOTIDE SEQUENCE [LARGE SCALE GENOMIC DNA]</scope>
    <source>
        <strain evidence="1">UCSC1</strain>
    </source>
</reference>
<proteinExistence type="predicted"/>
<evidence type="ECO:0000313" key="1">
    <source>
        <dbReference type="EMBL" id="RKF56117.1"/>
    </source>
</evidence>